<dbReference type="KEGG" id="abas:ACPOL_2172"/>
<evidence type="ECO:0000313" key="2">
    <source>
        <dbReference type="Proteomes" id="UP000253606"/>
    </source>
</evidence>
<accession>A0A2Z5FYP9</accession>
<gene>
    <name evidence="1" type="ORF">ACPOL_2172</name>
</gene>
<name>A0A2Z5FYP9_9BACT</name>
<keyword evidence="2" id="KW-1185">Reference proteome</keyword>
<sequence>MTDEESQLSLFEATKKLAEKHRLTAYDAGYLELALRSALPLATLDDALRRAARLEGVSVL</sequence>
<proteinExistence type="predicted"/>
<evidence type="ECO:0008006" key="3">
    <source>
        <dbReference type="Google" id="ProtNLM"/>
    </source>
</evidence>
<dbReference type="SUPFAM" id="SSF88723">
    <property type="entry name" value="PIN domain-like"/>
    <property type="match status" value="1"/>
</dbReference>
<evidence type="ECO:0000313" key="1">
    <source>
        <dbReference type="EMBL" id="AXC11496.1"/>
    </source>
</evidence>
<dbReference type="InterPro" id="IPR029060">
    <property type="entry name" value="PIN-like_dom_sf"/>
</dbReference>
<dbReference type="AlphaFoldDB" id="A0A2Z5FYP9"/>
<dbReference type="InterPro" id="IPR044153">
    <property type="entry name" value="PIN_Pae0151-like"/>
</dbReference>
<dbReference type="Proteomes" id="UP000253606">
    <property type="component" value="Chromosome"/>
</dbReference>
<dbReference type="CDD" id="cd09873">
    <property type="entry name" value="PIN_Pae0151-like"/>
    <property type="match status" value="1"/>
</dbReference>
<dbReference type="Gene3D" id="3.40.50.1010">
    <property type="entry name" value="5'-nuclease"/>
    <property type="match status" value="1"/>
</dbReference>
<protein>
    <recommendedName>
        <fullName evidence="3">PIN domain-containing protein</fullName>
    </recommendedName>
</protein>
<organism evidence="1 2">
    <name type="scientific">Acidisarcina polymorpha</name>
    <dbReference type="NCBI Taxonomy" id="2211140"/>
    <lineage>
        <taxon>Bacteria</taxon>
        <taxon>Pseudomonadati</taxon>
        <taxon>Acidobacteriota</taxon>
        <taxon>Terriglobia</taxon>
        <taxon>Terriglobales</taxon>
        <taxon>Acidobacteriaceae</taxon>
        <taxon>Acidisarcina</taxon>
    </lineage>
</organism>
<reference evidence="1 2" key="1">
    <citation type="journal article" date="2018" name="Front. Microbiol.">
        <title>Hydrolytic Capabilities as a Key to Environmental Success: Chitinolytic and Cellulolytic Acidobacteria From Acidic Sub-arctic Soils and Boreal Peatlands.</title>
        <authorList>
            <person name="Belova S.E."/>
            <person name="Ravin N.V."/>
            <person name="Pankratov T.A."/>
            <person name="Rakitin A.L."/>
            <person name="Ivanova A.A."/>
            <person name="Beletsky A.V."/>
            <person name="Mardanov A.V."/>
            <person name="Sinninghe Damste J.S."/>
            <person name="Dedysh S.N."/>
        </authorList>
    </citation>
    <scope>NUCLEOTIDE SEQUENCE [LARGE SCALE GENOMIC DNA]</scope>
    <source>
        <strain evidence="1 2">SBC82</strain>
    </source>
</reference>
<dbReference type="EMBL" id="CP030840">
    <property type="protein sequence ID" value="AXC11496.1"/>
    <property type="molecule type" value="Genomic_DNA"/>
</dbReference>